<sequence>MELNVYGRNIKVPSRMRDYIEEKVEKFEKLNDRVDLIEVKVTKVGTGPNAITVEITVNSPGPILRAEASGPDKFAVFDDAYGKLLERLRRARDRRKIHRGNHRPISVSEATGALPVIDAPGEQGRIVVEGTHEDLPVEELAFNDDYPLSDDTTPVEIRRKTFPTEKLTVDEAVDRMELVGHDFYLFVDSEVDRPAAVYRRKGWTYGVITLGDDAPAGGKSETRVYKAL</sequence>
<gene>
    <name evidence="4" type="primary">raiA</name>
    <name evidence="2" type="synonym">hpf</name>
    <name evidence="4" type="ORF">NBM05_11015</name>
</gene>
<dbReference type="AlphaFoldDB" id="A0A9X2HEA3"/>
<evidence type="ECO:0000256" key="1">
    <source>
        <dbReference type="ARBA" id="ARBA00022845"/>
    </source>
</evidence>
<comment type="similarity">
    <text evidence="2">Belongs to the HPF/YfiA ribosome-associated protein family. Long HPF subfamily.</text>
</comment>
<reference evidence="4" key="1">
    <citation type="submission" date="2022-06" db="EMBL/GenBank/DDBJ databases">
        <title>Rothia sp. isolated from sandalwood seedling.</title>
        <authorList>
            <person name="Tuikhar N."/>
            <person name="Kirdat K."/>
            <person name="Thorat V."/>
            <person name="Swetha P."/>
            <person name="Padma S."/>
            <person name="Sundararaj R."/>
            <person name="Yadav A."/>
        </authorList>
    </citation>
    <scope>NUCLEOTIDE SEQUENCE</scope>
    <source>
        <strain evidence="4">AR01</strain>
    </source>
</reference>
<dbReference type="Gene3D" id="3.30.160.100">
    <property type="entry name" value="Ribosome hibernation promotion factor-like"/>
    <property type="match status" value="1"/>
</dbReference>
<comment type="subunit">
    <text evidence="2">Interacts with 100S ribosomes.</text>
</comment>
<evidence type="ECO:0000313" key="4">
    <source>
        <dbReference type="EMBL" id="MCP3426515.1"/>
    </source>
</evidence>
<proteinExistence type="inferred from homology"/>
<dbReference type="InterPro" id="IPR032528">
    <property type="entry name" value="Ribosom_S30AE_C"/>
</dbReference>
<organism evidence="4 5">
    <name type="scientific">Rothia santali</name>
    <dbReference type="NCBI Taxonomy" id="2949643"/>
    <lineage>
        <taxon>Bacteria</taxon>
        <taxon>Bacillati</taxon>
        <taxon>Actinomycetota</taxon>
        <taxon>Actinomycetes</taxon>
        <taxon>Micrococcales</taxon>
        <taxon>Micrococcaceae</taxon>
        <taxon>Rothia</taxon>
    </lineage>
</organism>
<dbReference type="InterPro" id="IPR036567">
    <property type="entry name" value="RHF-like"/>
</dbReference>
<keyword evidence="1 2" id="KW-0810">Translation regulation</keyword>
<dbReference type="GO" id="GO:0043024">
    <property type="term" value="F:ribosomal small subunit binding"/>
    <property type="evidence" value="ECO:0007669"/>
    <property type="project" value="TreeGrafter"/>
</dbReference>
<evidence type="ECO:0000313" key="5">
    <source>
        <dbReference type="Proteomes" id="UP001139502"/>
    </source>
</evidence>
<dbReference type="Gene3D" id="3.30.505.50">
    <property type="entry name" value="Sigma 54 modulation/S30EA ribosomal protein, C-terminal domain"/>
    <property type="match status" value="1"/>
</dbReference>
<comment type="caution">
    <text evidence="4">The sequence shown here is derived from an EMBL/GenBank/DDBJ whole genome shotgun (WGS) entry which is preliminary data.</text>
</comment>
<dbReference type="HAMAP" id="MF_00839">
    <property type="entry name" value="HPF"/>
    <property type="match status" value="1"/>
</dbReference>
<dbReference type="GO" id="GO:0022627">
    <property type="term" value="C:cytosolic small ribosomal subunit"/>
    <property type="evidence" value="ECO:0007669"/>
    <property type="project" value="TreeGrafter"/>
</dbReference>
<feature type="domain" description="Sigma 54 modulation/S30EA ribosomal protein C-terminal" evidence="3">
    <location>
        <begin position="157"/>
        <end position="207"/>
    </location>
</feature>
<dbReference type="EMBL" id="JANAFB010000028">
    <property type="protein sequence ID" value="MCP3426515.1"/>
    <property type="molecule type" value="Genomic_DNA"/>
</dbReference>
<evidence type="ECO:0000259" key="3">
    <source>
        <dbReference type="Pfam" id="PF16321"/>
    </source>
</evidence>
<dbReference type="CDD" id="cd00552">
    <property type="entry name" value="RaiA"/>
    <property type="match status" value="1"/>
</dbReference>
<dbReference type="Pfam" id="PF02482">
    <property type="entry name" value="Ribosomal_S30AE"/>
    <property type="match status" value="1"/>
</dbReference>
<name>A0A9X2HEA3_9MICC</name>
<comment type="function">
    <text evidence="2">Required for dimerization of active 70S ribosomes into 100S ribosomes in stationary phase; 100S ribosomes are translationally inactive and sometimes present during exponential growth.</text>
</comment>
<dbReference type="PANTHER" id="PTHR33231">
    <property type="entry name" value="30S RIBOSOMAL PROTEIN"/>
    <property type="match status" value="1"/>
</dbReference>
<dbReference type="Proteomes" id="UP001139502">
    <property type="component" value="Unassembled WGS sequence"/>
</dbReference>
<dbReference type="InterPro" id="IPR050574">
    <property type="entry name" value="HPF/YfiA_ribosome-assoc"/>
</dbReference>
<keyword evidence="2" id="KW-0963">Cytoplasm</keyword>
<dbReference type="GO" id="GO:0045900">
    <property type="term" value="P:negative regulation of translational elongation"/>
    <property type="evidence" value="ECO:0007669"/>
    <property type="project" value="TreeGrafter"/>
</dbReference>
<dbReference type="NCBIfam" id="TIGR00741">
    <property type="entry name" value="yfiA"/>
    <property type="match status" value="1"/>
</dbReference>
<dbReference type="SUPFAM" id="SSF69754">
    <property type="entry name" value="Ribosome binding protein Y (YfiA homologue)"/>
    <property type="match status" value="1"/>
</dbReference>
<accession>A0A9X2HEA3</accession>
<dbReference type="InterPro" id="IPR034694">
    <property type="entry name" value="HPF_long/plastid"/>
</dbReference>
<keyword evidence="5" id="KW-1185">Reference proteome</keyword>
<dbReference type="InterPro" id="IPR038416">
    <property type="entry name" value="Ribosom_S30AE_C_sf"/>
</dbReference>
<dbReference type="Pfam" id="PF16321">
    <property type="entry name" value="Ribosom_S30AE_C"/>
    <property type="match status" value="1"/>
</dbReference>
<evidence type="ECO:0000256" key="2">
    <source>
        <dbReference type="HAMAP-Rule" id="MF_00839"/>
    </source>
</evidence>
<protein>
    <recommendedName>
        <fullName evidence="2">Ribosome hibernation promoting factor</fullName>
        <shortName evidence="2">HPF</shortName>
    </recommendedName>
</protein>
<dbReference type="InterPro" id="IPR003489">
    <property type="entry name" value="RHF/RaiA"/>
</dbReference>
<comment type="subcellular location">
    <subcellularLocation>
        <location evidence="2">Cytoplasm</location>
    </subcellularLocation>
</comment>
<dbReference type="PANTHER" id="PTHR33231:SF1">
    <property type="entry name" value="30S RIBOSOMAL PROTEIN"/>
    <property type="match status" value="1"/>
</dbReference>